<dbReference type="Pfam" id="PF00780">
    <property type="entry name" value="CNH"/>
    <property type="match status" value="1"/>
</dbReference>
<feature type="compositionally biased region" description="Basic and acidic residues" evidence="11">
    <location>
        <begin position="795"/>
        <end position="805"/>
    </location>
</feature>
<feature type="region of interest" description="Disordered" evidence="11">
    <location>
        <begin position="411"/>
        <end position="463"/>
    </location>
</feature>
<gene>
    <name evidence="14" type="primary">LOC116062943</name>
</gene>
<dbReference type="InterPro" id="IPR001180">
    <property type="entry name" value="CNH_dom"/>
</dbReference>
<feature type="region of interest" description="Disordered" evidence="11">
    <location>
        <begin position="531"/>
        <end position="995"/>
    </location>
</feature>
<feature type="domain" description="CNH" evidence="13">
    <location>
        <begin position="1089"/>
        <end position="1376"/>
    </location>
</feature>
<reference evidence="14" key="2">
    <citation type="submission" date="2025-09" db="UniProtKB">
        <authorList>
            <consortium name="Ensembl"/>
        </authorList>
    </citation>
    <scope>IDENTIFICATION</scope>
</reference>
<feature type="binding site" evidence="10">
    <location>
        <position position="54"/>
    </location>
    <ligand>
        <name>ATP</name>
        <dbReference type="ChEBI" id="CHEBI:30616"/>
    </ligand>
</feature>
<dbReference type="PROSITE" id="PS00108">
    <property type="entry name" value="PROTEIN_KINASE_ST"/>
    <property type="match status" value="1"/>
</dbReference>
<keyword evidence="5 10" id="KW-0547">Nucleotide-binding</keyword>
<keyword evidence="15" id="KW-1185">Reference proteome</keyword>
<dbReference type="Gene3D" id="1.10.510.10">
    <property type="entry name" value="Transferase(Phosphotransferase) domain 1"/>
    <property type="match status" value="1"/>
</dbReference>
<feature type="compositionally biased region" description="Polar residues" evidence="11">
    <location>
        <begin position="534"/>
        <end position="547"/>
    </location>
</feature>
<evidence type="ECO:0000256" key="4">
    <source>
        <dbReference type="ARBA" id="ARBA00022679"/>
    </source>
</evidence>
<feature type="compositionally biased region" description="Acidic residues" evidence="11">
    <location>
        <begin position="818"/>
        <end position="837"/>
    </location>
</feature>
<feature type="compositionally biased region" description="Polar residues" evidence="11">
    <location>
        <begin position="840"/>
        <end position="858"/>
    </location>
</feature>
<evidence type="ECO:0000256" key="1">
    <source>
        <dbReference type="ARBA" id="ARBA00008874"/>
    </source>
</evidence>
<proteinExistence type="inferred from homology"/>
<dbReference type="GO" id="GO:0005524">
    <property type="term" value="F:ATP binding"/>
    <property type="evidence" value="ECO:0007669"/>
    <property type="project" value="UniProtKB-UniRule"/>
</dbReference>
<evidence type="ECO:0000256" key="6">
    <source>
        <dbReference type="ARBA" id="ARBA00022777"/>
    </source>
</evidence>
<feature type="compositionally biased region" description="Basic and acidic residues" evidence="11">
    <location>
        <begin position="708"/>
        <end position="717"/>
    </location>
</feature>
<evidence type="ECO:0000256" key="3">
    <source>
        <dbReference type="ARBA" id="ARBA00022527"/>
    </source>
</evidence>
<dbReference type="SMART" id="SM00036">
    <property type="entry name" value="CNH"/>
    <property type="match status" value="1"/>
</dbReference>
<evidence type="ECO:0000313" key="14">
    <source>
        <dbReference type="Ensembl" id="ENSSLUP00000025138.1"/>
    </source>
</evidence>
<feature type="compositionally biased region" description="Polar residues" evidence="11">
    <location>
        <begin position="632"/>
        <end position="643"/>
    </location>
</feature>
<sequence>MANESPAKSLVDIDLASLRDPAGIFELVEVVGNGTYGQVYKGRHVKTGQLAAIKVMDVTEDEEEEIKLEINMLKKYSHHRNIATYYGAFIKKSPPGHDDQLWLVMEFCGAGSITDLVKNTKGNTLKEDWIAYISREILRGLAHLHAHHVIHRDIKGQNVLLTENAEVKLVDFGVSAQLDRTVGRRNTFIGTPYWMAPEVIACDENPDATYDYRSDLWSCGITAIEMAEGAPPLCDMHPMRALFLIPRNPPPRLKSKKWSKKFFSFIEGCLVKNYTQRPPTEQLLKHPFIRDQPNERQVRIQLKDHIDRTKKKRGEKDETEYEYSGSEEEEEEASEQEGEPSSIVNVPGESTLRRDFIRLQQENKERSEALRRQQLLQEQQLREQEEYKRQLLAERQKRIEQQKEQRRRLEEQQRREREMRRQQEREQRRREQEEKRRVEEMERRRKEEEERRRAEEEKRRADREQEYIRRQLEEEQRHLEILQQQLLHEQAMLLEYKWRELEEQRQAQKLQRQLQQEQAYLLSLQQNQNLDSNKTAQQQSTKPPQSVEQDRIKPLQSPEPDTTEQSTDSEKTSQNHSLEKTTEPKLPVADLQGPTPDSEPIREADERYRKNIQGSPQAAQTKPQQPPVPPRSESSYPNGNSASEAPAMHPPVMHPPAMHRPVEPQVPVRTTSRSPVLSRRDSPHHHGNASHGSHAVHRPSASAAEPRLLWERVEKLVPRPTSNSGSGGSSSSSSSSNSSSKPGSHCGSGERFRARSSSKSEGSPLQRPENAGKKPEERKDLVRPNRPADLTALAKELRAVDDVRPPNKVTDYSSSSGEDSDTTDEDDDEEVDQEAGEESTSGPEDSKAVSSRLSNGETESVKTMIVHDEGESDAGSTPCKDSTLIVRQSAGDNRKRPSPGPGQAQTPGLLAGFVPSPGSVSGPGLGHHTPSPHHHHHHHHHHPPQHSDRNGFAGRIHHLPDLIQQSHHSSPSSSASNSPSSSSLASPSTMSPQSPLDKLSILIESQSSNNMQKHKSSSSFTPFIDPRLLQVSPSTGSALNNIGYGNDARLAEALRADPSRKGSVVNVNPVNTRPQSDTPEIRKYKKRFNSEILCAALWGVNLLVGTESGLMLLDRSGQGKVYPLINRRRFQQMDVLEGLNVLVTISGKKNKLRVYYLSWLRNKILHNDPEVEKKQGWTTVGDLEGCVHYNVVKYERIKFLVLALKNSVEVYAWAPKPYHKFMAFKSFGDLVHKPLLVDLTVEEGQRLKVIYGSSSGFHAVDVDSGAVYDIYLPTHIQTSIQSHAIIILPNTDGIELLVCYEDEGVYVNTYGRITKDVVLQWGEMPTSVAYIRSNQIMGWGEKAIEIRSVETGHLDGVFMHKRAQRLKFLCERNDKVFFASVRSGGSSQVYFMTLGRSNLLSW</sequence>
<comment type="catalytic activity">
    <reaction evidence="8">
        <text>L-threonyl-[protein] + ATP = O-phospho-L-threonyl-[protein] + ADP + H(+)</text>
        <dbReference type="Rhea" id="RHEA:46608"/>
        <dbReference type="Rhea" id="RHEA-COMP:11060"/>
        <dbReference type="Rhea" id="RHEA-COMP:11605"/>
        <dbReference type="ChEBI" id="CHEBI:15378"/>
        <dbReference type="ChEBI" id="CHEBI:30013"/>
        <dbReference type="ChEBI" id="CHEBI:30616"/>
        <dbReference type="ChEBI" id="CHEBI:61977"/>
        <dbReference type="ChEBI" id="CHEBI:456216"/>
        <dbReference type="EC" id="2.7.11.1"/>
    </reaction>
</comment>
<dbReference type="PROSITE" id="PS00107">
    <property type="entry name" value="PROTEIN_KINASE_ATP"/>
    <property type="match status" value="1"/>
</dbReference>
<dbReference type="SMART" id="SM00220">
    <property type="entry name" value="S_TKc"/>
    <property type="match status" value="1"/>
</dbReference>
<evidence type="ECO:0000256" key="9">
    <source>
        <dbReference type="ARBA" id="ARBA00048679"/>
    </source>
</evidence>
<dbReference type="Ensembl" id="ENSSLUT00000025949.1">
    <property type="protein sequence ID" value="ENSSLUP00000025138.1"/>
    <property type="gene ID" value="ENSSLUG00000011001.1"/>
</dbReference>
<feature type="compositionally biased region" description="Basic and acidic residues" evidence="11">
    <location>
        <begin position="770"/>
        <end position="783"/>
    </location>
</feature>
<evidence type="ECO:0000313" key="15">
    <source>
        <dbReference type="Proteomes" id="UP000694568"/>
    </source>
</evidence>
<evidence type="ECO:0000256" key="11">
    <source>
        <dbReference type="SAM" id="MobiDB-lite"/>
    </source>
</evidence>
<dbReference type="PROSITE" id="PS50219">
    <property type="entry name" value="CNH"/>
    <property type="match status" value="1"/>
</dbReference>
<evidence type="ECO:0000256" key="10">
    <source>
        <dbReference type="PROSITE-ProRule" id="PRU10141"/>
    </source>
</evidence>
<dbReference type="FunFam" id="3.30.200.20:FF:000006">
    <property type="entry name" value="TRAF2 and NCK-interacting protein kinase isoform 4"/>
    <property type="match status" value="1"/>
</dbReference>
<dbReference type="InterPro" id="IPR008271">
    <property type="entry name" value="Ser/Thr_kinase_AS"/>
</dbReference>
<dbReference type="PROSITE" id="PS50011">
    <property type="entry name" value="PROTEIN_KINASE_DOM"/>
    <property type="match status" value="1"/>
</dbReference>
<feature type="compositionally biased region" description="Basic and acidic residues" evidence="11">
    <location>
        <begin position="568"/>
        <end position="583"/>
    </location>
</feature>
<keyword evidence="7 10" id="KW-0067">ATP-binding</keyword>
<feature type="region of interest" description="Disordered" evidence="11">
    <location>
        <begin position="302"/>
        <end position="349"/>
    </location>
</feature>
<dbReference type="SUPFAM" id="SSF56112">
    <property type="entry name" value="Protein kinase-like (PK-like)"/>
    <property type="match status" value="1"/>
</dbReference>
<keyword evidence="3" id="KW-0723">Serine/threonine-protein kinase</keyword>
<dbReference type="Pfam" id="PF00069">
    <property type="entry name" value="Pkinase"/>
    <property type="match status" value="1"/>
</dbReference>
<dbReference type="InterPro" id="IPR011009">
    <property type="entry name" value="Kinase-like_dom_sf"/>
</dbReference>
<dbReference type="InterPro" id="IPR000719">
    <property type="entry name" value="Prot_kinase_dom"/>
</dbReference>
<comment type="catalytic activity">
    <reaction evidence="9">
        <text>L-seryl-[protein] + ATP = O-phospho-L-seryl-[protein] + ADP + H(+)</text>
        <dbReference type="Rhea" id="RHEA:17989"/>
        <dbReference type="Rhea" id="RHEA-COMP:9863"/>
        <dbReference type="Rhea" id="RHEA-COMP:11604"/>
        <dbReference type="ChEBI" id="CHEBI:15378"/>
        <dbReference type="ChEBI" id="CHEBI:29999"/>
        <dbReference type="ChEBI" id="CHEBI:30616"/>
        <dbReference type="ChEBI" id="CHEBI:83421"/>
        <dbReference type="ChEBI" id="CHEBI:456216"/>
        <dbReference type="EC" id="2.7.11.1"/>
    </reaction>
</comment>
<name>A0A8C9YNF8_SANLU</name>
<reference evidence="14" key="1">
    <citation type="submission" date="2025-08" db="UniProtKB">
        <authorList>
            <consortium name="Ensembl"/>
        </authorList>
    </citation>
    <scope>IDENTIFICATION</scope>
</reference>
<dbReference type="GO" id="GO:0005829">
    <property type="term" value="C:cytosol"/>
    <property type="evidence" value="ECO:0007669"/>
    <property type="project" value="TreeGrafter"/>
</dbReference>
<protein>
    <recommendedName>
        <fullName evidence="2">non-specific serine/threonine protein kinase</fullName>
        <ecNumber evidence="2">2.7.11.1</ecNumber>
    </recommendedName>
</protein>
<evidence type="ECO:0000256" key="2">
    <source>
        <dbReference type="ARBA" id="ARBA00012513"/>
    </source>
</evidence>
<dbReference type="FunFam" id="1.10.510.10:FF:000003">
    <property type="entry name" value="TRAF2 and NCK-interacting protein kinase isoform 4"/>
    <property type="match status" value="1"/>
</dbReference>
<keyword evidence="6" id="KW-0418">Kinase</keyword>
<dbReference type="InterPro" id="IPR051700">
    <property type="entry name" value="STE20_Ser-Thr_kinase"/>
</dbReference>
<feature type="compositionally biased region" description="Basic residues" evidence="11">
    <location>
        <begin position="930"/>
        <end position="944"/>
    </location>
</feature>
<dbReference type="EC" id="2.7.11.1" evidence="2"/>
<dbReference type="PANTHER" id="PTHR47096:SF1">
    <property type="entry name" value="MISSHAPEN LIKE KINASE 1"/>
    <property type="match status" value="1"/>
</dbReference>
<dbReference type="GeneTree" id="ENSGT00940000155063"/>
<keyword evidence="4" id="KW-0808">Transferase</keyword>
<dbReference type="Proteomes" id="UP000694568">
    <property type="component" value="Unplaced"/>
</dbReference>
<comment type="similarity">
    <text evidence="1">Belongs to the protein kinase superfamily. STE Ser/Thr protein kinase family. STE20 subfamily.</text>
</comment>
<dbReference type="InterPro" id="IPR017441">
    <property type="entry name" value="Protein_kinase_ATP_BS"/>
</dbReference>
<evidence type="ECO:0000256" key="7">
    <source>
        <dbReference type="ARBA" id="ARBA00022840"/>
    </source>
</evidence>
<feature type="domain" description="Protein kinase" evidence="12">
    <location>
        <begin position="25"/>
        <end position="289"/>
    </location>
</feature>
<evidence type="ECO:0000259" key="12">
    <source>
        <dbReference type="PROSITE" id="PS50011"/>
    </source>
</evidence>
<dbReference type="Gene3D" id="3.30.200.20">
    <property type="entry name" value="Phosphorylase Kinase, domain 1"/>
    <property type="match status" value="1"/>
</dbReference>
<accession>A0A8C9YNF8</accession>
<organism evidence="14 15">
    <name type="scientific">Sander lucioperca</name>
    <name type="common">Pike-perch</name>
    <name type="synonym">Perca lucioperca</name>
    <dbReference type="NCBI Taxonomy" id="283035"/>
    <lineage>
        <taxon>Eukaryota</taxon>
        <taxon>Metazoa</taxon>
        <taxon>Chordata</taxon>
        <taxon>Craniata</taxon>
        <taxon>Vertebrata</taxon>
        <taxon>Euteleostomi</taxon>
        <taxon>Actinopterygii</taxon>
        <taxon>Neopterygii</taxon>
        <taxon>Teleostei</taxon>
        <taxon>Neoteleostei</taxon>
        <taxon>Acanthomorphata</taxon>
        <taxon>Eupercaria</taxon>
        <taxon>Perciformes</taxon>
        <taxon>Percoidei</taxon>
        <taxon>Percidae</taxon>
        <taxon>Luciopercinae</taxon>
        <taxon>Sander</taxon>
    </lineage>
</organism>
<feature type="compositionally biased region" description="Basic and acidic residues" evidence="11">
    <location>
        <begin position="599"/>
        <end position="609"/>
    </location>
</feature>
<evidence type="ECO:0000259" key="13">
    <source>
        <dbReference type="PROSITE" id="PS50219"/>
    </source>
</evidence>
<evidence type="ECO:0000256" key="5">
    <source>
        <dbReference type="ARBA" id="ARBA00022741"/>
    </source>
</evidence>
<evidence type="ECO:0000256" key="8">
    <source>
        <dbReference type="ARBA" id="ARBA00047899"/>
    </source>
</evidence>
<dbReference type="PANTHER" id="PTHR47096">
    <property type="entry name" value="MISSHAPEN LIKE KINASE 1"/>
    <property type="match status" value="1"/>
</dbReference>
<dbReference type="GO" id="GO:0004674">
    <property type="term" value="F:protein serine/threonine kinase activity"/>
    <property type="evidence" value="ECO:0007669"/>
    <property type="project" value="UniProtKB-KW"/>
</dbReference>
<feature type="compositionally biased region" description="Low complexity" evidence="11">
    <location>
        <begin position="966"/>
        <end position="994"/>
    </location>
</feature>
<feature type="compositionally biased region" description="Acidic residues" evidence="11">
    <location>
        <begin position="317"/>
        <end position="338"/>
    </location>
</feature>
<feature type="compositionally biased region" description="Low complexity" evidence="11">
    <location>
        <begin position="729"/>
        <end position="747"/>
    </location>
</feature>